<evidence type="ECO:0000259" key="1">
    <source>
        <dbReference type="Pfam" id="PF24035"/>
    </source>
</evidence>
<reference evidence="3" key="1">
    <citation type="submission" date="2016-10" db="EMBL/GenBank/DDBJ databases">
        <authorList>
            <person name="Varghese N."/>
            <person name="Submissions S."/>
        </authorList>
    </citation>
    <scope>NUCLEOTIDE SEQUENCE [LARGE SCALE GENOMIC DNA]</scope>
    <source>
        <strain evidence="3">IBRC-M 10760</strain>
    </source>
</reference>
<dbReference type="EMBL" id="FNBK01000010">
    <property type="protein sequence ID" value="SDF82668.1"/>
    <property type="molecule type" value="Genomic_DNA"/>
</dbReference>
<dbReference type="Pfam" id="PF24035">
    <property type="entry name" value="DUF7344"/>
    <property type="match status" value="1"/>
</dbReference>
<organism evidence="2 3">
    <name type="scientific">Halorientalis regularis</name>
    <dbReference type="NCBI Taxonomy" id="660518"/>
    <lineage>
        <taxon>Archaea</taxon>
        <taxon>Methanobacteriati</taxon>
        <taxon>Methanobacteriota</taxon>
        <taxon>Stenosarchaea group</taxon>
        <taxon>Halobacteria</taxon>
        <taxon>Halobacteriales</taxon>
        <taxon>Haloarculaceae</taxon>
        <taxon>Halorientalis</taxon>
    </lineage>
</organism>
<evidence type="ECO:0000313" key="2">
    <source>
        <dbReference type="EMBL" id="SDF82668.1"/>
    </source>
</evidence>
<dbReference type="RefSeq" id="WP_092693222.1">
    <property type="nucleotide sequence ID" value="NZ_FNBK01000010.1"/>
</dbReference>
<dbReference type="AlphaFoldDB" id="A0A1G7P8Q5"/>
<gene>
    <name evidence="2" type="ORF">SAMN05216218_11026</name>
</gene>
<evidence type="ECO:0000313" key="3">
    <source>
        <dbReference type="Proteomes" id="UP000199076"/>
    </source>
</evidence>
<keyword evidence="3" id="KW-1185">Reference proteome</keyword>
<name>A0A1G7P8Q5_9EURY</name>
<sequence>MGQQLVRGLSGFGELSVDEALEALADERRRAVVRVLHGTEGSVTAQELATEIRLHPEGPQDRGRVVVDLHHRTLPKLDALGVLSYDPEATVVEPRPPLDDLVGLVEHVEFTSR</sequence>
<feature type="domain" description="DUF7344" evidence="1">
    <location>
        <begin position="22"/>
        <end position="93"/>
    </location>
</feature>
<protein>
    <recommendedName>
        <fullName evidence="1">DUF7344 domain-containing protein</fullName>
    </recommendedName>
</protein>
<dbReference type="STRING" id="660518.SAMN05216218_11026"/>
<proteinExistence type="predicted"/>
<dbReference type="InterPro" id="IPR036388">
    <property type="entry name" value="WH-like_DNA-bd_sf"/>
</dbReference>
<accession>A0A1G7P8Q5</accession>
<dbReference type="OrthoDB" id="247722at2157"/>
<dbReference type="Proteomes" id="UP000199076">
    <property type="component" value="Unassembled WGS sequence"/>
</dbReference>
<dbReference type="InterPro" id="IPR055768">
    <property type="entry name" value="DUF7344"/>
</dbReference>
<dbReference type="Gene3D" id="1.10.10.10">
    <property type="entry name" value="Winged helix-like DNA-binding domain superfamily/Winged helix DNA-binding domain"/>
    <property type="match status" value="1"/>
</dbReference>